<evidence type="ECO:0000313" key="2">
    <source>
        <dbReference type="Proteomes" id="UP001610990"/>
    </source>
</evidence>
<dbReference type="InterPro" id="IPR045677">
    <property type="entry name" value="DUF6197"/>
</dbReference>
<dbReference type="EMBL" id="JBIRGH010000010">
    <property type="protein sequence ID" value="MFH8586413.1"/>
    <property type="molecule type" value="Genomic_DNA"/>
</dbReference>
<dbReference type="Pfam" id="PF19698">
    <property type="entry name" value="DUF6197"/>
    <property type="match status" value="1"/>
</dbReference>
<gene>
    <name evidence="1" type="ORF">ACH4GP_18720</name>
</gene>
<proteinExistence type="predicted"/>
<organism evidence="1 2">
    <name type="scientific">Streptomyces celluloflavus</name>
    <dbReference type="NCBI Taxonomy" id="58344"/>
    <lineage>
        <taxon>Bacteria</taxon>
        <taxon>Bacillati</taxon>
        <taxon>Actinomycetota</taxon>
        <taxon>Actinomycetes</taxon>
        <taxon>Kitasatosporales</taxon>
        <taxon>Streptomycetaceae</taxon>
        <taxon>Streptomyces</taxon>
    </lineage>
</organism>
<name>A0ABW7RGW3_9ACTN</name>
<evidence type="ECO:0000313" key="1">
    <source>
        <dbReference type="EMBL" id="MFH8586413.1"/>
    </source>
</evidence>
<reference evidence="1 2" key="1">
    <citation type="submission" date="2024-10" db="EMBL/GenBank/DDBJ databases">
        <title>The Natural Products Discovery Center: Release of the First 8490 Sequenced Strains for Exploring Actinobacteria Biosynthetic Diversity.</title>
        <authorList>
            <person name="Kalkreuter E."/>
            <person name="Kautsar S.A."/>
            <person name="Yang D."/>
            <person name="Bader C.D."/>
            <person name="Teijaro C.N."/>
            <person name="Fluegel L."/>
            <person name="Davis C.M."/>
            <person name="Simpson J.R."/>
            <person name="Lauterbach L."/>
            <person name="Steele A.D."/>
            <person name="Gui C."/>
            <person name="Meng S."/>
            <person name="Li G."/>
            <person name="Viehrig K."/>
            <person name="Ye F."/>
            <person name="Su P."/>
            <person name="Kiefer A.F."/>
            <person name="Nichols A."/>
            <person name="Cepeda A.J."/>
            <person name="Yan W."/>
            <person name="Fan B."/>
            <person name="Jiang Y."/>
            <person name="Adhikari A."/>
            <person name="Zheng C.-J."/>
            <person name="Schuster L."/>
            <person name="Cowan T.M."/>
            <person name="Smanski M.J."/>
            <person name="Chevrette M.G."/>
            <person name="De Carvalho L.P.S."/>
            <person name="Shen B."/>
        </authorList>
    </citation>
    <scope>NUCLEOTIDE SEQUENCE [LARGE SCALE GENOMIC DNA]</scope>
    <source>
        <strain evidence="1 2">NPDC018013</strain>
    </source>
</reference>
<dbReference type="Proteomes" id="UP001610990">
    <property type="component" value="Unassembled WGS sequence"/>
</dbReference>
<keyword evidence="2" id="KW-1185">Reference proteome</keyword>
<accession>A0ABW7RGW3</accession>
<comment type="caution">
    <text evidence="1">The sequence shown here is derived from an EMBL/GenBank/DDBJ whole genome shotgun (WGS) entry which is preliminary data.</text>
</comment>
<protein>
    <submittedName>
        <fullName evidence="1">Uncharacterized protein</fullName>
    </submittedName>
</protein>
<sequence length="201" mass="21791">MPAPVLTPAALDRAAGRAVIPVAEAEAWAGVTAGWERTAPADSAARRLLTATVDELVAEALRRVPVHGTRPAVEVRLPGRLARILPDWAHRTRVDLSHRPSTQLTVAAEILRRWGWQQKPHRLRDLRGRRCVCGAICTAVDGLGVGTAETAHEAARYILMELRRRGWPGLIGDWNQVPGRRAEEAIQLVETAAANAAAAGR</sequence>
<dbReference type="RefSeq" id="WP_367428957.1">
    <property type="nucleotide sequence ID" value="NZ_CP108413.1"/>
</dbReference>